<proteinExistence type="predicted"/>
<name>A0A1E3IL58_9TREE</name>
<feature type="compositionally biased region" description="Polar residues" evidence="1">
    <location>
        <begin position="92"/>
        <end position="101"/>
    </location>
</feature>
<dbReference type="RefSeq" id="XP_019029460.1">
    <property type="nucleotide sequence ID" value="XM_019178553.1"/>
</dbReference>
<keyword evidence="3" id="KW-1185">Reference proteome</keyword>
<sequence>MLYTVNSRIVFDVHANNDTPVVTVLTRAHGMTDFDSLMNEIRSTQAPTDVQNDPELESINEKSEKIKNSSRTYAASDIGPTEKSDLADLGSHGQTMTRRTA</sequence>
<feature type="region of interest" description="Disordered" evidence="1">
    <location>
        <begin position="61"/>
        <end position="101"/>
    </location>
</feature>
<gene>
    <name evidence="2" type="ORF">L198_06498</name>
</gene>
<dbReference type="Proteomes" id="UP000094819">
    <property type="component" value="Unassembled WGS sequence"/>
</dbReference>
<evidence type="ECO:0000256" key="1">
    <source>
        <dbReference type="SAM" id="MobiDB-lite"/>
    </source>
</evidence>
<evidence type="ECO:0000313" key="2">
    <source>
        <dbReference type="EMBL" id="ODN89175.1"/>
    </source>
</evidence>
<evidence type="ECO:0000313" key="3">
    <source>
        <dbReference type="Proteomes" id="UP000094819"/>
    </source>
</evidence>
<dbReference type="AlphaFoldDB" id="A0A1E3IL58"/>
<reference evidence="2 3" key="1">
    <citation type="submission" date="2016-06" db="EMBL/GenBank/DDBJ databases">
        <title>Evolution of pathogenesis and genome organization in the Tremellales.</title>
        <authorList>
            <person name="Cuomo C."/>
            <person name="Litvintseva A."/>
            <person name="Heitman J."/>
            <person name="Chen Y."/>
            <person name="Sun S."/>
            <person name="Springer D."/>
            <person name="Dromer F."/>
            <person name="Young S."/>
            <person name="Zeng Q."/>
            <person name="Chapman S."/>
            <person name="Gujja S."/>
            <person name="Saif S."/>
            <person name="Birren B."/>
        </authorList>
    </citation>
    <scope>NUCLEOTIDE SEQUENCE [LARGE SCALE GENOMIC DNA]</scope>
    <source>
        <strain evidence="2 3">CBS 7118</strain>
    </source>
</reference>
<organism evidence="2 3">
    <name type="scientific">Cryptococcus wingfieldii CBS 7118</name>
    <dbReference type="NCBI Taxonomy" id="1295528"/>
    <lineage>
        <taxon>Eukaryota</taxon>
        <taxon>Fungi</taxon>
        <taxon>Dikarya</taxon>
        <taxon>Basidiomycota</taxon>
        <taxon>Agaricomycotina</taxon>
        <taxon>Tremellomycetes</taxon>
        <taxon>Tremellales</taxon>
        <taxon>Cryptococcaceae</taxon>
        <taxon>Cryptococcus</taxon>
    </lineage>
</organism>
<protein>
    <submittedName>
        <fullName evidence="2">Uncharacterized protein</fullName>
    </submittedName>
</protein>
<dbReference type="GeneID" id="30195710"/>
<accession>A0A1E3IL58</accession>
<dbReference type="EMBL" id="AWGH01000023">
    <property type="protein sequence ID" value="ODN89175.1"/>
    <property type="molecule type" value="Genomic_DNA"/>
</dbReference>
<dbReference type="OrthoDB" id="2562493at2759"/>
<comment type="caution">
    <text evidence="2">The sequence shown here is derived from an EMBL/GenBank/DDBJ whole genome shotgun (WGS) entry which is preliminary data.</text>
</comment>